<comment type="cofactor">
    <cofactor evidence="5">
        <name>Ca(2+)</name>
        <dbReference type="ChEBI" id="CHEBI:29108"/>
    </cofactor>
    <text evidence="5">Binds 1 Ca(2+) ion per dimer.</text>
</comment>
<dbReference type="GO" id="GO:0016811">
    <property type="term" value="F:hydrolase activity, acting on carbon-nitrogen (but not peptide) bonds, in linear amides"/>
    <property type="evidence" value="ECO:0007669"/>
    <property type="project" value="InterPro"/>
</dbReference>
<dbReference type="AlphaFoldDB" id="A0A2N6JUK4"/>
<reference evidence="7 8" key="1">
    <citation type="submission" date="2017-08" db="EMBL/GenBank/DDBJ databases">
        <title>Genomes of Fischerella (Mastigocladus) sp. strains.</title>
        <authorList>
            <person name="Miller S.R."/>
        </authorList>
    </citation>
    <scope>NUCLEOTIDE SEQUENCE [LARGE SCALE GENOMIC DNA]</scope>
    <source>
        <strain evidence="7 8">CCMEE 5323</strain>
    </source>
</reference>
<feature type="region of interest" description="Disordered" evidence="6">
    <location>
        <begin position="232"/>
        <end position="251"/>
    </location>
</feature>
<keyword evidence="3" id="KW-0865">Zymogen</keyword>
<evidence type="ECO:0000256" key="4">
    <source>
        <dbReference type="PIRSR" id="PIRSR001227-1"/>
    </source>
</evidence>
<protein>
    <submittedName>
        <fullName evidence="7">Penicillin acylase family protein</fullName>
    </submittedName>
</protein>
<dbReference type="Gene3D" id="3.60.20.10">
    <property type="entry name" value="Glutamine Phosphoribosylpyrophosphate, subunit 1, domain 1"/>
    <property type="match status" value="1"/>
</dbReference>
<dbReference type="Gene3D" id="1.10.1400.10">
    <property type="match status" value="1"/>
</dbReference>
<feature type="binding site" evidence="5">
    <location>
        <position position="199"/>
    </location>
    <ligand>
        <name>Ca(2+)</name>
        <dbReference type="ChEBI" id="CHEBI:29108"/>
    </ligand>
</feature>
<evidence type="ECO:0000256" key="1">
    <source>
        <dbReference type="ARBA" id="ARBA00006586"/>
    </source>
</evidence>
<feature type="binding site" evidence="5">
    <location>
        <position position="351"/>
    </location>
    <ligand>
        <name>Ca(2+)</name>
        <dbReference type="ChEBI" id="CHEBI:29108"/>
    </ligand>
</feature>
<evidence type="ECO:0000313" key="8">
    <source>
        <dbReference type="Proteomes" id="UP000235036"/>
    </source>
</evidence>
<proteinExistence type="inferred from homology"/>
<dbReference type="PANTHER" id="PTHR34218">
    <property type="entry name" value="PEPTIDASE S45 PENICILLIN AMIDASE"/>
    <property type="match status" value="1"/>
</dbReference>
<keyword evidence="5" id="KW-0106">Calcium</keyword>
<comment type="similarity">
    <text evidence="1">Belongs to the peptidase S45 family.</text>
</comment>
<dbReference type="SUPFAM" id="SSF56235">
    <property type="entry name" value="N-terminal nucleophile aminohydrolases (Ntn hydrolases)"/>
    <property type="match status" value="1"/>
</dbReference>
<dbReference type="PIRSF" id="PIRSF001227">
    <property type="entry name" value="Pen_acylase"/>
    <property type="match status" value="1"/>
</dbReference>
<dbReference type="InterPro" id="IPR043146">
    <property type="entry name" value="Penicillin_amidase_N_B-knob"/>
</dbReference>
<dbReference type="InterPro" id="IPR043147">
    <property type="entry name" value="Penicillin_amidase_A-knob"/>
</dbReference>
<feature type="active site" description="Nucleophile" evidence="4">
    <location>
        <position position="270"/>
    </location>
</feature>
<dbReference type="GO" id="GO:0017000">
    <property type="term" value="P:antibiotic biosynthetic process"/>
    <property type="evidence" value="ECO:0007669"/>
    <property type="project" value="InterPro"/>
</dbReference>
<evidence type="ECO:0000256" key="2">
    <source>
        <dbReference type="ARBA" id="ARBA00022801"/>
    </source>
</evidence>
<evidence type="ECO:0000313" key="7">
    <source>
        <dbReference type="EMBL" id="PLZ81565.1"/>
    </source>
</evidence>
<name>A0A2N6JUK4_FISMU</name>
<dbReference type="PANTHER" id="PTHR34218:SF4">
    <property type="entry name" value="ACYL-HOMOSERINE LACTONE ACYLASE QUIP"/>
    <property type="match status" value="1"/>
</dbReference>
<keyword evidence="2" id="KW-0378">Hydrolase</keyword>
<feature type="binding site" evidence="5">
    <location>
        <position position="348"/>
    </location>
    <ligand>
        <name>Ca(2+)</name>
        <dbReference type="ChEBI" id="CHEBI:29108"/>
    </ligand>
</feature>
<accession>A0A2N6JUK4</accession>
<sequence>MQKLFKSKILKLISISILVVTLVISSAIAYTIRHSWPQESGKITLPGLQAQVEVQRDQLGIPHIYAQNTHDLFMAQGYIHAQDRFWQMDFWRHIGSGRLAEMFGQSQLNTDKFLRTLGWARVAQTEIQQMDTETRNILQAYADGINTYLADHQNSALSLEYAVLKLLNPNYKPEPWQLLHTLTWGKVMSYDLGDNLDTEIERSILLKTLTSQQVDQLIPPYPADHPVVVGHGGQGGHVGQRRQRGDLSSLSPPTPHTLSLAFGRGDGIGSNNWVISGQRTATGKPILANDPHLGVQMPSIWHEVGLHCLPKTAACPYDVAGFSFPGMAGVIIGHNDRISWGVTNLEADVMDLFIEKINPNNPNQYEVNGKWVDMELLTENIQVAGSQSVAQTVRYTRHGPIISDTFAPVKNFHQTAGINLPANYALALRWTALEPSTLASAIVKINLSQNWQEFRAGVRDFDVPAQNFVYADIDGNIGYQMPGKIPVRKSGDGRYPVPGWTDEFEWQEYIQFEKLPTVFNPESGYIVTANNAVIGKDYPYLISSEWDYGFRAQRIAEMIAAKKNSITVADVEKMQVDNKNLIAENIVPILLQIPFSNSRLEKVQHLLVGWDFQQNSDSTAGAIFAAFWKHLLADTFADQLPQGYLPTGSSRWFAVIRELVKQPNSNWWDNYKTPVVENRDQIFQQAFAEAVDELEGSLSKDTSRWHWGNLHTVTFRNQTLGKSGIAPIEALFNRGPFPSAGGSSIVNATGWNAAKDYTVVSLPSMRMIVDLANWDNSVAIQTTGQSGHAFHRHYDDMIQPWRQFKYHPMLWQPEKVASNAAKSLMLIP</sequence>
<evidence type="ECO:0000256" key="6">
    <source>
        <dbReference type="SAM" id="MobiDB-lite"/>
    </source>
</evidence>
<keyword evidence="8" id="KW-1185">Reference proteome</keyword>
<gene>
    <name evidence="7" type="ORF">CEN44_28595</name>
</gene>
<dbReference type="CDD" id="cd03747">
    <property type="entry name" value="Ntn_PGA_like"/>
    <property type="match status" value="1"/>
</dbReference>
<dbReference type="InterPro" id="IPR023343">
    <property type="entry name" value="Penicillin_amidase_dom1"/>
</dbReference>
<dbReference type="GO" id="GO:0046872">
    <property type="term" value="F:metal ion binding"/>
    <property type="evidence" value="ECO:0007669"/>
    <property type="project" value="UniProtKB-KW"/>
</dbReference>
<keyword evidence="5" id="KW-0479">Metal-binding</keyword>
<dbReference type="Gene3D" id="2.30.120.10">
    <property type="match status" value="1"/>
</dbReference>
<dbReference type="Gene3D" id="1.10.439.10">
    <property type="entry name" value="Penicillin Amidohydrolase, domain 1"/>
    <property type="match status" value="1"/>
</dbReference>
<dbReference type="InterPro" id="IPR002692">
    <property type="entry name" value="S45"/>
</dbReference>
<dbReference type="RefSeq" id="WP_102205864.1">
    <property type="nucleotide sequence ID" value="NZ_CAWNVR010000153.1"/>
</dbReference>
<dbReference type="InterPro" id="IPR014395">
    <property type="entry name" value="Pen/GL7ACA/AHL_acylase"/>
</dbReference>
<dbReference type="EMBL" id="NRQW01000719">
    <property type="protein sequence ID" value="PLZ81565.1"/>
    <property type="molecule type" value="Genomic_DNA"/>
</dbReference>
<comment type="caution">
    <text evidence="7">The sequence shown here is derived from an EMBL/GenBank/DDBJ whole genome shotgun (WGS) entry which is preliminary data.</text>
</comment>
<dbReference type="Proteomes" id="UP000235036">
    <property type="component" value="Unassembled WGS sequence"/>
</dbReference>
<organism evidence="7 8">
    <name type="scientific">Fischerella muscicola CCMEE 5323</name>
    <dbReference type="NCBI Taxonomy" id="2019572"/>
    <lineage>
        <taxon>Bacteria</taxon>
        <taxon>Bacillati</taxon>
        <taxon>Cyanobacteriota</taxon>
        <taxon>Cyanophyceae</taxon>
        <taxon>Nostocales</taxon>
        <taxon>Hapalosiphonaceae</taxon>
        <taxon>Fischerella</taxon>
    </lineage>
</organism>
<dbReference type="InterPro" id="IPR029055">
    <property type="entry name" value="Ntn_hydrolases_N"/>
</dbReference>
<dbReference type="Pfam" id="PF01804">
    <property type="entry name" value="Penicil_amidase"/>
    <property type="match status" value="1"/>
</dbReference>
<evidence type="ECO:0000256" key="5">
    <source>
        <dbReference type="PIRSR" id="PIRSR001227-2"/>
    </source>
</evidence>
<evidence type="ECO:0000256" key="3">
    <source>
        <dbReference type="ARBA" id="ARBA00023145"/>
    </source>
</evidence>